<dbReference type="Proteomes" id="UP001597079">
    <property type="component" value="Unassembled WGS sequence"/>
</dbReference>
<reference evidence="2" key="1">
    <citation type="journal article" date="2019" name="Int. J. Syst. Evol. Microbiol.">
        <title>The Global Catalogue of Microorganisms (GCM) 10K type strain sequencing project: providing services to taxonomists for standard genome sequencing and annotation.</title>
        <authorList>
            <consortium name="The Broad Institute Genomics Platform"/>
            <consortium name="The Broad Institute Genome Sequencing Center for Infectious Disease"/>
            <person name="Wu L."/>
            <person name="Ma J."/>
        </authorList>
    </citation>
    <scope>NUCLEOTIDE SEQUENCE [LARGE SCALE GENOMIC DNA]</scope>
    <source>
        <strain evidence="2">CGMCC 1.12286</strain>
    </source>
</reference>
<accession>A0ABW4JFX8</accession>
<dbReference type="InterPro" id="IPR035903">
    <property type="entry name" value="HesB-like_dom_sf"/>
</dbReference>
<protein>
    <submittedName>
        <fullName evidence="1">HesB/IscA family protein</fullName>
    </submittedName>
</protein>
<dbReference type="Gene3D" id="2.60.300.12">
    <property type="entry name" value="HesB-like domain"/>
    <property type="match status" value="1"/>
</dbReference>
<organism evidence="1 2">
    <name type="scientific">Alicyclobacillus fodiniaquatilis</name>
    <dbReference type="NCBI Taxonomy" id="1661150"/>
    <lineage>
        <taxon>Bacteria</taxon>
        <taxon>Bacillati</taxon>
        <taxon>Bacillota</taxon>
        <taxon>Bacilli</taxon>
        <taxon>Bacillales</taxon>
        <taxon>Alicyclobacillaceae</taxon>
        <taxon>Alicyclobacillus</taxon>
    </lineage>
</organism>
<proteinExistence type="predicted"/>
<name>A0ABW4JFX8_9BACL</name>
<dbReference type="SUPFAM" id="SSF89360">
    <property type="entry name" value="HesB-like domain"/>
    <property type="match status" value="1"/>
</dbReference>
<evidence type="ECO:0000313" key="1">
    <source>
        <dbReference type="EMBL" id="MFD1674613.1"/>
    </source>
</evidence>
<evidence type="ECO:0000313" key="2">
    <source>
        <dbReference type="Proteomes" id="UP001597079"/>
    </source>
</evidence>
<dbReference type="RefSeq" id="WP_377942613.1">
    <property type="nucleotide sequence ID" value="NZ_JBHUCX010000020.1"/>
</dbReference>
<keyword evidence="2" id="KW-1185">Reference proteome</keyword>
<gene>
    <name evidence="1" type="ORF">ACFSB2_07830</name>
</gene>
<comment type="caution">
    <text evidence="1">The sequence shown here is derived from an EMBL/GenBank/DDBJ whole genome shotgun (WGS) entry which is preliminary data.</text>
</comment>
<dbReference type="EMBL" id="JBHUCX010000020">
    <property type="protein sequence ID" value="MFD1674613.1"/>
    <property type="molecule type" value="Genomic_DNA"/>
</dbReference>
<sequence>MQCKITPSAKKQILSILREQTDKNLKLRVYVTHAHGDHAHYGMSLDYQKPDDLINATTPGIEVLLESNHEFLNGIVIDYDATQDGFSITNPQKGHHHHH</sequence>